<dbReference type="InterPro" id="IPR002909">
    <property type="entry name" value="IPT_dom"/>
</dbReference>
<protein>
    <submittedName>
        <fullName evidence="11">Calmodulin-binding transcription activator 2</fullName>
    </submittedName>
</protein>
<feature type="compositionally biased region" description="Low complexity" evidence="8">
    <location>
        <begin position="534"/>
        <end position="612"/>
    </location>
</feature>
<reference evidence="11" key="1">
    <citation type="submission" date="2025-08" db="UniProtKB">
        <authorList>
            <consortium name="RefSeq"/>
        </authorList>
    </citation>
    <scope>IDENTIFICATION</scope>
</reference>
<feature type="region of interest" description="Disordered" evidence="8">
    <location>
        <begin position="442"/>
        <end position="672"/>
    </location>
</feature>
<dbReference type="SMART" id="SM01076">
    <property type="entry name" value="CG-1"/>
    <property type="match status" value="1"/>
</dbReference>
<dbReference type="InterPro" id="IPR005559">
    <property type="entry name" value="CG-1_dom"/>
</dbReference>
<feature type="compositionally biased region" description="Basic and acidic residues" evidence="8">
    <location>
        <begin position="614"/>
        <end position="637"/>
    </location>
</feature>
<keyword evidence="5" id="KW-0804">Transcription</keyword>
<feature type="compositionally biased region" description="Low complexity" evidence="8">
    <location>
        <begin position="512"/>
        <end position="521"/>
    </location>
</feature>
<dbReference type="PANTHER" id="PTHR23335:SF9">
    <property type="entry name" value="CALMODULIN-BINDING TRANSCRIPTION ACTIVATOR 2"/>
    <property type="match status" value="1"/>
</dbReference>
<dbReference type="InterPro" id="IPR000048">
    <property type="entry name" value="IQ_motif_EF-hand-BS"/>
</dbReference>
<dbReference type="Gene3D" id="1.25.40.20">
    <property type="entry name" value="Ankyrin repeat-containing domain"/>
    <property type="match status" value="1"/>
</dbReference>
<dbReference type="InterPro" id="IPR036770">
    <property type="entry name" value="Ankyrin_rpt-contain_sf"/>
</dbReference>
<dbReference type="InterPro" id="IPR013783">
    <property type="entry name" value="Ig-like_fold"/>
</dbReference>
<feature type="region of interest" description="Disordered" evidence="8">
    <location>
        <begin position="1034"/>
        <end position="1069"/>
    </location>
</feature>
<dbReference type="RefSeq" id="XP_045578524.1">
    <property type="nucleotide sequence ID" value="XM_045722568.1"/>
</dbReference>
<proteinExistence type="inferred from homology"/>
<dbReference type="PANTHER" id="PTHR23335">
    <property type="entry name" value="CALMODULIN-BINDING TRANSCRIPTION ACTIVATOR CAMTA"/>
    <property type="match status" value="1"/>
</dbReference>
<feature type="region of interest" description="Disordered" evidence="8">
    <location>
        <begin position="685"/>
        <end position="705"/>
    </location>
</feature>
<feature type="compositionally biased region" description="Low complexity" evidence="8">
    <location>
        <begin position="685"/>
        <end position="698"/>
    </location>
</feature>
<dbReference type="GeneID" id="106565081"/>
<feature type="domain" description="CG-1" evidence="9">
    <location>
        <begin position="36"/>
        <end position="161"/>
    </location>
</feature>
<comment type="subunit">
    <text evidence="7">May interact with calmodulin.</text>
</comment>
<evidence type="ECO:0000256" key="2">
    <source>
        <dbReference type="ARBA" id="ARBA00008267"/>
    </source>
</evidence>
<evidence type="ECO:0000313" key="11">
    <source>
        <dbReference type="RefSeq" id="XP_045578524.1"/>
    </source>
</evidence>
<feature type="compositionally biased region" description="Polar residues" evidence="8">
    <location>
        <begin position="387"/>
        <end position="396"/>
    </location>
</feature>
<keyword evidence="6" id="KW-0539">Nucleus</keyword>
<keyword evidence="4" id="KW-0010">Activator</keyword>
<comment type="similarity">
    <text evidence="2">Belongs to the CAMTA family.</text>
</comment>
<evidence type="ECO:0000256" key="1">
    <source>
        <dbReference type="ARBA" id="ARBA00004123"/>
    </source>
</evidence>
<dbReference type="Pfam" id="PF03859">
    <property type="entry name" value="CG-1"/>
    <property type="match status" value="1"/>
</dbReference>
<dbReference type="Gene3D" id="2.60.40.10">
    <property type="entry name" value="Immunoglobulins"/>
    <property type="match status" value="1"/>
</dbReference>
<dbReference type="SUPFAM" id="SSF81296">
    <property type="entry name" value="E set domains"/>
    <property type="match status" value="1"/>
</dbReference>
<evidence type="ECO:0000256" key="8">
    <source>
        <dbReference type="SAM" id="MobiDB-lite"/>
    </source>
</evidence>
<evidence type="ECO:0000256" key="7">
    <source>
        <dbReference type="ARBA" id="ARBA00029480"/>
    </source>
</evidence>
<dbReference type="InterPro" id="IPR014756">
    <property type="entry name" value="Ig_E-set"/>
</dbReference>
<dbReference type="SUPFAM" id="SSF48403">
    <property type="entry name" value="Ankyrin repeat"/>
    <property type="match status" value="1"/>
</dbReference>
<dbReference type="Gene3D" id="1.20.5.190">
    <property type="match status" value="2"/>
</dbReference>
<feature type="compositionally biased region" description="Pro residues" evidence="8">
    <location>
        <begin position="1379"/>
        <end position="1388"/>
    </location>
</feature>
<sequence length="1684" mass="184636">MNNKESERESTKESENSRGQMMNVFLPNKLLERLPQTTSLPKERLRWNTNEEIASYLITFHRHEEWLSCSLRTRPQNGSIILYNRKKVKYRKDGFCWKKRKDGKTTREDHMKLKVQGIECLYGCYVHSSIVPTFHRRCYWLLQNPDMVLVHYLNVPSLEDHGKACGPLLCAVADRRDSLRWSRDELLAQLKPMFHSIKWSGGEGYGSSEFSIEQLAQQILESQQTKPQPRTHTCLCSSTLASPGANIPHRCNSTKHRIISPKLPATRPAMSASPLAEGETGGGDIPAGGEKKPSPHTHPQVKLGGSTSLVGRPEGVSSSPSPPSSSSSSSPPQAHRTATIAVSNGTANSFYGDQRGLTTVALPQNAVIVMTTAGVIGTKGGGERESSVSLTHSGQLLLSPVPPKPDTPSPTTPGVATLSLTLLSSPVIGGLLLTPSPSPSLLHPLPPAAPSPSPRRPPVFDPDSFLNSPKQGQTYGGTLPPSSPSPPPSSSPHAPSLALSLSPTSPPPCSSPPSSLSSLSSEAERKNEEREPSHSAPSSSLPPSLSLSLSPSHSAPSSSLPPSLSLSLSPSHSAPSSSLPPSLSLSLSPSHSAPSLLPLCLESALGLGPLGETEGERGEADGERERRRQEGREEGHPPTKLALLQRRQSPQPSPSSSSSGQHHRKAAAAAAASSSLLLIRHETQQTPPAQQTAPNQQPHRQDGEQPSVVLEPKELQQRLQHPVTSMSCNSTQNYRSQLLLLQRRRLQSQEREREVEGERQREVEGERGRQLLRLHQRLSQSTPLESPFANVNDGANANSATGNVNVTNVANGRVRVKEESGRGYEAEDTPMDTGQRSEELEISFDSQFPDLISELIADADAPNAQASVLVPAPSGLFPTGVRYMVPPQPTPSSSFLPFPPLPPNNGTELQRLATITDFSPEWSYPEGGVKVLITGPWLEATGRYSCVFDQSIVPASLIQPGVLRSYCPAHEAGLVSLHIVEDSGSVSSSVLFEYRARNASSLPSSQLDWLSLDDNQFRMSILDRLEQMERRMAEMSATNPHTQPLPQCQRISTLSPHTPPPEDRSQSGPWFERRIVGVCERMMEGGRWRRGGGGGGGEERLAHSIRHRGMTLLHLAAAQGYTHLIHTLIHWRTIDSDSLAVEQEVDPLTVDHFSCTPLMWACALGHQAAAEVLYGWNSQALGIPDSLGRLPLAVARSRGHTCLARALEDLHTHRPDAHTHRPDAHTHRPDAHTHRPDAHTHRPDAHTHTERADEGAQGEQRTTPTPQLPPSPLSTSPDTGLSSSSSIPSPSLSLPSPSLSSAYSSGSVPLYNPPDPMDTSPSSPSLSLSSLPLSPPSPSLSLPLPVWGEARGGCEAGDSSLNTGPRDSLFLMDYEPASPSSPPGPPHTPPRRSHTHTFEEQVSFNENAENEEEFLPAEVLQVDMATLAEQIIEATPERIKQEELSRGAESPLRERRDNTVIPDTMPWLATYLETHSSHSRCVLPPSHLSALQRLRPPSSAAWAEFLNASANGRMERDFALLTLTDSEQRELYEAARIIQNAFRRYKGRRLKEQQDVAAAVIQRCYRKYKQLTWIALKYALYKRMTQAAILIQSKFRSYYEQKKFQQSRRAAVLIQQYYRSYKEYERLKQGPRGSGSHNPKLKGSFLTKKQDQAARKIMRFLRRCRHRIKELKQTKELERRGLTT</sequence>
<dbReference type="Pfam" id="PF01833">
    <property type="entry name" value="TIG"/>
    <property type="match status" value="1"/>
</dbReference>
<feature type="region of interest" description="Disordered" evidence="8">
    <location>
        <begin position="1"/>
        <end position="20"/>
    </location>
</feature>
<feature type="compositionally biased region" description="Polar residues" evidence="8">
    <location>
        <begin position="1036"/>
        <end position="1056"/>
    </location>
</feature>
<feature type="region of interest" description="Disordered" evidence="8">
    <location>
        <begin position="257"/>
        <end position="337"/>
    </location>
</feature>
<organism evidence="10 11">
    <name type="scientific">Salmo salar</name>
    <name type="common">Atlantic salmon</name>
    <dbReference type="NCBI Taxonomy" id="8030"/>
    <lineage>
        <taxon>Eukaryota</taxon>
        <taxon>Metazoa</taxon>
        <taxon>Chordata</taxon>
        <taxon>Craniata</taxon>
        <taxon>Vertebrata</taxon>
        <taxon>Euteleostomi</taxon>
        <taxon>Actinopterygii</taxon>
        <taxon>Neopterygii</taxon>
        <taxon>Teleostei</taxon>
        <taxon>Protacanthopterygii</taxon>
        <taxon>Salmoniformes</taxon>
        <taxon>Salmonidae</taxon>
        <taxon>Salmoninae</taxon>
        <taxon>Salmo</taxon>
    </lineage>
</organism>
<feature type="compositionally biased region" description="Low complexity" evidence="8">
    <location>
        <begin position="1273"/>
        <end position="1310"/>
    </location>
</feature>
<feature type="compositionally biased region" description="Low complexity" evidence="8">
    <location>
        <begin position="1320"/>
        <end position="1332"/>
    </location>
</feature>
<feature type="compositionally biased region" description="Pro residues" evidence="8">
    <location>
        <begin position="400"/>
        <end position="411"/>
    </location>
</feature>
<feature type="compositionally biased region" description="Low complexity" evidence="8">
    <location>
        <begin position="491"/>
        <end position="503"/>
    </location>
</feature>
<keyword evidence="3" id="KW-0040">ANK repeat</keyword>
<evidence type="ECO:0000313" key="10">
    <source>
        <dbReference type="Proteomes" id="UP001652741"/>
    </source>
</evidence>
<feature type="region of interest" description="Disordered" evidence="8">
    <location>
        <begin position="377"/>
        <end position="415"/>
    </location>
</feature>
<dbReference type="Proteomes" id="UP001652741">
    <property type="component" value="Chromosome ssa07"/>
</dbReference>
<feature type="compositionally biased region" description="Pro residues" evidence="8">
    <location>
        <begin position="444"/>
        <end position="460"/>
    </location>
</feature>
<feature type="compositionally biased region" description="Basic and acidic residues" evidence="8">
    <location>
        <begin position="1213"/>
        <end position="1254"/>
    </location>
</feature>
<feature type="compositionally biased region" description="Pro residues" evidence="8">
    <location>
        <begin position="481"/>
        <end position="490"/>
    </location>
</feature>
<dbReference type="SMART" id="SM00015">
    <property type="entry name" value="IQ"/>
    <property type="match status" value="4"/>
</dbReference>
<evidence type="ECO:0000256" key="4">
    <source>
        <dbReference type="ARBA" id="ARBA00023159"/>
    </source>
</evidence>
<feature type="compositionally biased region" description="Basic and acidic residues" evidence="8">
    <location>
        <begin position="1060"/>
        <end position="1069"/>
    </location>
</feature>
<accession>A0ABM3F5E5</accession>
<evidence type="ECO:0000256" key="3">
    <source>
        <dbReference type="ARBA" id="ARBA00023043"/>
    </source>
</evidence>
<dbReference type="CDD" id="cd23767">
    <property type="entry name" value="IQCD"/>
    <property type="match status" value="1"/>
</dbReference>
<keyword evidence="10" id="KW-1185">Reference proteome</keyword>
<evidence type="ECO:0000256" key="6">
    <source>
        <dbReference type="ARBA" id="ARBA00023242"/>
    </source>
</evidence>
<feature type="region of interest" description="Disordered" evidence="8">
    <location>
        <begin position="1355"/>
        <end position="1398"/>
    </location>
</feature>
<evidence type="ECO:0000256" key="5">
    <source>
        <dbReference type="ARBA" id="ARBA00023163"/>
    </source>
</evidence>
<dbReference type="PROSITE" id="PS50096">
    <property type="entry name" value="IQ"/>
    <property type="match status" value="1"/>
</dbReference>
<evidence type="ECO:0000259" key="9">
    <source>
        <dbReference type="PROSITE" id="PS51437"/>
    </source>
</evidence>
<feature type="region of interest" description="Disordered" evidence="8">
    <location>
        <begin position="1213"/>
        <end position="1338"/>
    </location>
</feature>
<feature type="compositionally biased region" description="Basic and acidic residues" evidence="8">
    <location>
        <begin position="522"/>
        <end position="533"/>
    </location>
</feature>
<comment type="subcellular location">
    <subcellularLocation>
        <location evidence="1">Nucleus</location>
    </subcellularLocation>
</comment>
<dbReference type="PROSITE" id="PS51437">
    <property type="entry name" value="CG_1"/>
    <property type="match status" value="1"/>
</dbReference>
<gene>
    <name evidence="11" type="primary">camta2</name>
</gene>
<feature type="compositionally biased region" description="Basic and acidic residues" evidence="8">
    <location>
        <begin position="1"/>
        <end position="16"/>
    </location>
</feature>
<feature type="compositionally biased region" description="Low complexity" evidence="8">
    <location>
        <begin position="645"/>
        <end position="659"/>
    </location>
</feature>
<name>A0ABM3F5E5_SALSA</name>